<dbReference type="GO" id="GO:0005524">
    <property type="term" value="F:ATP binding"/>
    <property type="evidence" value="ECO:0007669"/>
    <property type="project" value="UniProtKB-KW"/>
</dbReference>
<keyword evidence="14" id="KW-0378">Hydrolase</keyword>
<keyword evidence="7 11" id="KW-1133">Transmembrane helix</keyword>
<dbReference type="PROSITE" id="PS50929">
    <property type="entry name" value="ABC_TM1F"/>
    <property type="match status" value="1"/>
</dbReference>
<keyword evidence="6" id="KW-1278">Translocase</keyword>
<evidence type="ECO:0000256" key="8">
    <source>
        <dbReference type="ARBA" id="ARBA00023136"/>
    </source>
</evidence>
<dbReference type="PANTHER" id="PTHR24221:SF654">
    <property type="entry name" value="ATP-BINDING CASSETTE SUB-FAMILY B MEMBER 6"/>
    <property type="match status" value="1"/>
</dbReference>
<feature type="compositionally biased region" description="Low complexity" evidence="10">
    <location>
        <begin position="562"/>
        <end position="572"/>
    </location>
</feature>
<feature type="transmembrane region" description="Helical" evidence="11">
    <location>
        <begin position="161"/>
        <end position="180"/>
    </location>
</feature>
<evidence type="ECO:0000256" key="9">
    <source>
        <dbReference type="ARBA" id="ARBA00023455"/>
    </source>
</evidence>
<dbReference type="InterPro" id="IPR027417">
    <property type="entry name" value="P-loop_NTPase"/>
</dbReference>
<dbReference type="SMART" id="SM00382">
    <property type="entry name" value="AAA"/>
    <property type="match status" value="1"/>
</dbReference>
<dbReference type="Proteomes" id="UP000249886">
    <property type="component" value="Unassembled WGS sequence"/>
</dbReference>
<name>A0A6G9D816_9CORY</name>
<dbReference type="InterPro" id="IPR003439">
    <property type="entry name" value="ABC_transporter-like_ATP-bd"/>
</dbReference>
<evidence type="ECO:0000313" key="15">
    <source>
        <dbReference type="Proteomes" id="UP000249886"/>
    </source>
</evidence>
<dbReference type="PANTHER" id="PTHR24221">
    <property type="entry name" value="ATP-BINDING CASSETTE SUB-FAMILY B"/>
    <property type="match status" value="1"/>
</dbReference>
<evidence type="ECO:0000256" key="2">
    <source>
        <dbReference type="ARBA" id="ARBA00022519"/>
    </source>
</evidence>
<dbReference type="Gene3D" id="3.40.50.300">
    <property type="entry name" value="P-loop containing nucleotide triphosphate hydrolases"/>
    <property type="match status" value="1"/>
</dbReference>
<evidence type="ECO:0000256" key="1">
    <source>
        <dbReference type="ARBA" id="ARBA00004429"/>
    </source>
</evidence>
<evidence type="ECO:0000259" key="12">
    <source>
        <dbReference type="PROSITE" id="PS50893"/>
    </source>
</evidence>
<keyword evidence="8 11" id="KW-0472">Membrane</keyword>
<evidence type="ECO:0000256" key="11">
    <source>
        <dbReference type="SAM" id="Phobius"/>
    </source>
</evidence>
<comment type="caution">
    <text evidence="14">The sequence shown here is derived from an EMBL/GenBank/DDBJ whole genome shotgun (WGS) entry which is preliminary data.</text>
</comment>
<keyword evidence="2" id="KW-1003">Cell membrane</keyword>
<dbReference type="GO" id="GO:0034040">
    <property type="term" value="F:ATPase-coupled lipid transmembrane transporter activity"/>
    <property type="evidence" value="ECO:0007669"/>
    <property type="project" value="TreeGrafter"/>
</dbReference>
<dbReference type="PROSITE" id="PS50893">
    <property type="entry name" value="ABC_TRANSPORTER_2"/>
    <property type="match status" value="1"/>
</dbReference>
<dbReference type="GO" id="GO:0005886">
    <property type="term" value="C:plasma membrane"/>
    <property type="evidence" value="ECO:0007669"/>
    <property type="project" value="UniProtKB-SubCell"/>
</dbReference>
<dbReference type="SUPFAM" id="SSF90123">
    <property type="entry name" value="ABC transporter transmembrane region"/>
    <property type="match status" value="1"/>
</dbReference>
<keyword evidence="2" id="KW-0997">Cell inner membrane</keyword>
<keyword evidence="3 11" id="KW-0812">Transmembrane</keyword>
<evidence type="ECO:0000256" key="3">
    <source>
        <dbReference type="ARBA" id="ARBA00022692"/>
    </source>
</evidence>
<dbReference type="GeneID" id="84573494"/>
<dbReference type="GO" id="GO:0140359">
    <property type="term" value="F:ABC-type transporter activity"/>
    <property type="evidence" value="ECO:0007669"/>
    <property type="project" value="InterPro"/>
</dbReference>
<dbReference type="Pfam" id="PF00005">
    <property type="entry name" value="ABC_tran"/>
    <property type="match status" value="1"/>
</dbReference>
<protein>
    <submittedName>
        <fullName evidence="14">ABC transporter ATP-binding protein</fullName>
        <ecNumber evidence="14">3.6.3.-</ecNumber>
    </submittedName>
</protein>
<keyword evidence="4" id="KW-0547">Nucleotide-binding</keyword>
<dbReference type="GO" id="GO:0016887">
    <property type="term" value="F:ATP hydrolysis activity"/>
    <property type="evidence" value="ECO:0007669"/>
    <property type="project" value="InterPro"/>
</dbReference>
<feature type="domain" description="ABC transmembrane type-1" evidence="13">
    <location>
        <begin position="135"/>
        <end position="304"/>
    </location>
</feature>
<dbReference type="InterPro" id="IPR039421">
    <property type="entry name" value="Type_1_exporter"/>
</dbReference>
<comment type="similarity">
    <text evidence="9">Belongs to the ABC transporter superfamily. Siderophore-Fe(3+) uptake transporter (SIUT) (TC 3.A.1.21) family.</text>
</comment>
<evidence type="ECO:0000259" key="13">
    <source>
        <dbReference type="PROSITE" id="PS50929"/>
    </source>
</evidence>
<proteinExistence type="inferred from homology"/>
<dbReference type="SUPFAM" id="SSF52540">
    <property type="entry name" value="P-loop containing nucleoside triphosphate hydrolases"/>
    <property type="match status" value="1"/>
</dbReference>
<dbReference type="AlphaFoldDB" id="A0A6G9D816"/>
<feature type="transmembrane region" description="Helical" evidence="11">
    <location>
        <begin position="280"/>
        <end position="303"/>
    </location>
</feature>
<comment type="subcellular location">
    <subcellularLocation>
        <location evidence="1">Cell inner membrane</location>
        <topology evidence="1">Multi-pass membrane protein</topology>
    </subcellularLocation>
</comment>
<organism evidence="14 15">
    <name type="scientific">Corynebacterium matruchotii</name>
    <dbReference type="NCBI Taxonomy" id="43768"/>
    <lineage>
        <taxon>Bacteria</taxon>
        <taxon>Bacillati</taxon>
        <taxon>Actinomycetota</taxon>
        <taxon>Actinomycetes</taxon>
        <taxon>Mycobacteriales</taxon>
        <taxon>Corynebacteriaceae</taxon>
        <taxon>Corynebacterium</taxon>
    </lineage>
</organism>
<reference evidence="14 15" key="1">
    <citation type="submission" date="2018-06" db="EMBL/GenBank/DDBJ databases">
        <authorList>
            <consortium name="Pathogen Informatics"/>
            <person name="Doyle S."/>
        </authorList>
    </citation>
    <scope>NUCLEOTIDE SEQUENCE [LARGE SCALE GENOMIC DNA]</scope>
    <source>
        <strain evidence="14 15">NCTC10254</strain>
    </source>
</reference>
<keyword evidence="5 14" id="KW-0067">ATP-binding</keyword>
<feature type="transmembrane region" description="Helical" evidence="11">
    <location>
        <begin position="56"/>
        <end position="75"/>
    </location>
</feature>
<feature type="region of interest" description="Disordered" evidence="10">
    <location>
        <begin position="562"/>
        <end position="594"/>
    </location>
</feature>
<evidence type="ECO:0000256" key="4">
    <source>
        <dbReference type="ARBA" id="ARBA00022741"/>
    </source>
</evidence>
<evidence type="ECO:0000256" key="7">
    <source>
        <dbReference type="ARBA" id="ARBA00022989"/>
    </source>
</evidence>
<dbReference type="InterPro" id="IPR011527">
    <property type="entry name" value="ABC1_TM_dom"/>
</dbReference>
<dbReference type="InterPro" id="IPR036640">
    <property type="entry name" value="ABC1_TM_sf"/>
</dbReference>
<dbReference type="EMBL" id="UARK01000001">
    <property type="protein sequence ID" value="SPW23663.1"/>
    <property type="molecule type" value="Genomic_DNA"/>
</dbReference>
<evidence type="ECO:0000256" key="5">
    <source>
        <dbReference type="ARBA" id="ARBA00022840"/>
    </source>
</evidence>
<gene>
    <name evidence="14" type="ORF">NCTC10254_00020</name>
</gene>
<evidence type="ECO:0000313" key="14">
    <source>
        <dbReference type="EMBL" id="SPW23663.1"/>
    </source>
</evidence>
<dbReference type="RefSeq" id="WP_005522545.1">
    <property type="nucleotide sequence ID" value="NZ_CAUVEC010000002.1"/>
</dbReference>
<sequence length="594" mass="65109">MKNIFTSSWFALTFAARTAPRTLGAVLLLQLVLAGFPAAQVWLVSALGRAIETRSAHTYVLAFCVALLIAGFLSLQDISSRLGDILRLNIAWMGRKTVDHKVSRLPPERLAHTETNKQVRQALEVVSNGNLSVQATAVTSVIFAVTVAISLFVSIVQFNVWTAMFTILALIPSLVVNFYCSRRLAEQWEQNNDYHRHANYLCEQMIYKEPATELALLDAREWFRAEAETYRDKVASLDRSVHTMYIRTELYNSLATIACFGLALLAFVRTDTLTAVDATATLVGISSGLFAIHNVGWSVGMLMQETTPLLMLQRFFNSPEAEPPLPVIETSEQLRVEKLFVTDILYDVNLTARQGQLIAIVGLNGAGKTTLVSALVGTRPIAAGTVTIDGHDITHASFAEKHRYFGMLPQDYSRFGLTVAQNLRLGGPGDPTEALRISGADAFVHDLDQQLGEQWGGVGLSGGQWQRLSLARLRLRNPGIWILDEPTSSIDAHGEMEIFAELRRISGNKIVIVVSHRASTLRMMDKIYFLSNGRITESGTFDELYAKGGEFTELFTSQIEGVAGAADPAGPVENEQPADLGNPSDSSDSSDSEG</sequence>
<dbReference type="InterPro" id="IPR003593">
    <property type="entry name" value="AAA+_ATPase"/>
</dbReference>
<dbReference type="Gene3D" id="1.20.1560.10">
    <property type="entry name" value="ABC transporter type 1, transmembrane domain"/>
    <property type="match status" value="1"/>
</dbReference>
<feature type="transmembrane region" description="Helical" evidence="11">
    <location>
        <begin position="250"/>
        <end position="268"/>
    </location>
</feature>
<evidence type="ECO:0000256" key="6">
    <source>
        <dbReference type="ARBA" id="ARBA00022967"/>
    </source>
</evidence>
<dbReference type="EC" id="3.6.3.-" evidence="14"/>
<feature type="domain" description="ABC transporter" evidence="12">
    <location>
        <begin position="328"/>
        <end position="557"/>
    </location>
</feature>
<feature type="transmembrane region" description="Helical" evidence="11">
    <location>
        <begin position="135"/>
        <end position="155"/>
    </location>
</feature>
<accession>A0A6G9D816</accession>
<evidence type="ECO:0000256" key="10">
    <source>
        <dbReference type="SAM" id="MobiDB-lite"/>
    </source>
</evidence>